<accession>A0A4R7JXE4</accession>
<keyword evidence="3" id="KW-1185">Reference proteome</keyword>
<organism evidence="2 3">
    <name type="scientific">Halospina denitrificans</name>
    <dbReference type="NCBI Taxonomy" id="332522"/>
    <lineage>
        <taxon>Bacteria</taxon>
        <taxon>Pseudomonadati</taxon>
        <taxon>Pseudomonadota</taxon>
        <taxon>Gammaproteobacteria</taxon>
        <taxon>Halospina</taxon>
    </lineage>
</organism>
<dbReference type="CDD" id="cd07067">
    <property type="entry name" value="HP_PGM_like"/>
    <property type="match status" value="1"/>
</dbReference>
<protein>
    <submittedName>
        <fullName evidence="2">Phosphohistidine phosphatase</fullName>
    </submittedName>
</protein>
<comment type="caution">
    <text evidence="2">The sequence shown here is derived from an EMBL/GenBank/DDBJ whole genome shotgun (WGS) entry which is preliminary data.</text>
</comment>
<gene>
    <name evidence="2" type="ORF">DES49_0942</name>
</gene>
<feature type="binding site" evidence="1">
    <location>
        <position position="65"/>
    </location>
    <ligand>
        <name>substrate</name>
    </ligand>
</feature>
<dbReference type="Pfam" id="PF00300">
    <property type="entry name" value="His_Phos_1"/>
    <property type="match status" value="1"/>
</dbReference>
<sequence length="174" mass="19828">MPQTQPQTRILVLIRHAKSSWDDPNMRDFDRPINERGQRDAPDMGARLAARGQRPDRFYCSSARRARETALILAQAVGYPEADLEAESGLYMADDTQLLERIRRFPDSAGEVWLVGHNPDITELVNRLAGFQTHDLPTCAVVRMAFDVGHWKDIEPGKARVLEVDRPKHPWETT</sequence>
<dbReference type="EMBL" id="SOAX01000002">
    <property type="protein sequence ID" value="TDT43132.1"/>
    <property type="molecule type" value="Genomic_DNA"/>
</dbReference>
<dbReference type="RefSeq" id="WP_166645987.1">
    <property type="nucleotide sequence ID" value="NZ_SOAX01000002.1"/>
</dbReference>
<dbReference type="SMART" id="SM00855">
    <property type="entry name" value="PGAM"/>
    <property type="match status" value="1"/>
</dbReference>
<evidence type="ECO:0000256" key="1">
    <source>
        <dbReference type="PIRSR" id="PIRSR613078-2"/>
    </source>
</evidence>
<dbReference type="SUPFAM" id="SSF53254">
    <property type="entry name" value="Phosphoglycerate mutase-like"/>
    <property type="match status" value="1"/>
</dbReference>
<evidence type="ECO:0000313" key="2">
    <source>
        <dbReference type="EMBL" id="TDT43132.1"/>
    </source>
</evidence>
<reference evidence="2 3" key="1">
    <citation type="submission" date="2019-03" db="EMBL/GenBank/DDBJ databases">
        <title>Genomic Encyclopedia of Type Strains, Phase IV (KMG-IV): sequencing the most valuable type-strain genomes for metagenomic binning, comparative biology and taxonomic classification.</title>
        <authorList>
            <person name="Goeker M."/>
        </authorList>
    </citation>
    <scope>NUCLEOTIDE SEQUENCE [LARGE SCALE GENOMIC DNA]</scope>
    <source>
        <strain evidence="2 3">DSM 15505</strain>
    </source>
</reference>
<dbReference type="Proteomes" id="UP000295830">
    <property type="component" value="Unassembled WGS sequence"/>
</dbReference>
<dbReference type="Gene3D" id="3.40.50.1240">
    <property type="entry name" value="Phosphoglycerate mutase-like"/>
    <property type="match status" value="1"/>
</dbReference>
<name>A0A4R7JXE4_9GAMM</name>
<dbReference type="PANTHER" id="PTHR47623">
    <property type="entry name" value="OS09G0287300 PROTEIN"/>
    <property type="match status" value="1"/>
</dbReference>
<dbReference type="AlphaFoldDB" id="A0A4R7JXE4"/>
<evidence type="ECO:0000313" key="3">
    <source>
        <dbReference type="Proteomes" id="UP000295830"/>
    </source>
</evidence>
<dbReference type="PANTHER" id="PTHR47623:SF1">
    <property type="entry name" value="OS09G0287300 PROTEIN"/>
    <property type="match status" value="1"/>
</dbReference>
<dbReference type="InterPro" id="IPR013078">
    <property type="entry name" value="His_Pase_superF_clade-1"/>
</dbReference>
<proteinExistence type="predicted"/>
<dbReference type="InterPro" id="IPR029033">
    <property type="entry name" value="His_PPase_superfam"/>
</dbReference>